<keyword evidence="3" id="KW-1185">Reference proteome</keyword>
<accession>A0A8I0GFH2</accession>
<comment type="caution">
    <text evidence="2">The sequence shown here is derived from an EMBL/GenBank/DDBJ whole genome shotgun (WGS) entry which is preliminary data.</text>
</comment>
<name>A0A8I0GFH2_9ACTO</name>
<feature type="region of interest" description="Disordered" evidence="1">
    <location>
        <begin position="30"/>
        <end position="53"/>
    </location>
</feature>
<gene>
    <name evidence="2" type="ORF">H8R10_06520</name>
</gene>
<protein>
    <submittedName>
        <fullName evidence="2">Uncharacterized protein</fullName>
    </submittedName>
</protein>
<evidence type="ECO:0000256" key="1">
    <source>
        <dbReference type="SAM" id="MobiDB-lite"/>
    </source>
</evidence>
<dbReference type="Proteomes" id="UP000627538">
    <property type="component" value="Unassembled WGS sequence"/>
</dbReference>
<dbReference type="RefSeq" id="WP_191071897.1">
    <property type="nucleotide sequence ID" value="NZ_CP060506.1"/>
</dbReference>
<organism evidence="2 3">
    <name type="scientific">Nanchangia anserum</name>
    <dbReference type="NCBI Taxonomy" id="2692125"/>
    <lineage>
        <taxon>Bacteria</taxon>
        <taxon>Bacillati</taxon>
        <taxon>Actinomycetota</taxon>
        <taxon>Actinomycetes</taxon>
        <taxon>Actinomycetales</taxon>
        <taxon>Actinomycetaceae</taxon>
        <taxon>Nanchangia</taxon>
    </lineage>
</organism>
<proteinExistence type="predicted"/>
<evidence type="ECO:0000313" key="2">
    <source>
        <dbReference type="EMBL" id="MBD3689877.1"/>
    </source>
</evidence>
<dbReference type="AlphaFoldDB" id="A0A8I0GFH2"/>
<sequence length="113" mass="12457">MLDLIDQLPMSSRTWEALLNDPEIADEYAKAEADNNTNADAAPVKPRPRLADDSATVRAIRQLNNDIRALLGGKRASMLPGPQTGIDQARRRRATARAAELTRALTPVHYTPR</sequence>
<dbReference type="EMBL" id="JACRUO010000001">
    <property type="protein sequence ID" value="MBD3689877.1"/>
    <property type="molecule type" value="Genomic_DNA"/>
</dbReference>
<evidence type="ECO:0000313" key="3">
    <source>
        <dbReference type="Proteomes" id="UP000627538"/>
    </source>
</evidence>
<reference evidence="2 3" key="1">
    <citation type="submission" date="2020-08" db="EMBL/GenBank/DDBJ databases">
        <title>Winkia gen. nov., sp. nov., isolated from faeces of the Anser albifrons in China.</title>
        <authorList>
            <person name="Liu Q."/>
        </authorList>
    </citation>
    <scope>NUCLEOTIDE SEQUENCE [LARGE SCALE GENOMIC DNA]</scope>
    <source>
        <strain evidence="2 3">C62</strain>
    </source>
</reference>